<dbReference type="PANTHER" id="PTHR45339:SF5">
    <property type="entry name" value="HISTIDINE KINASE"/>
    <property type="match status" value="1"/>
</dbReference>
<evidence type="ECO:0000256" key="1">
    <source>
        <dbReference type="ARBA" id="ARBA00000085"/>
    </source>
</evidence>
<dbReference type="EC" id="2.7.13.3" evidence="2"/>
<dbReference type="PROSITE" id="PS50113">
    <property type="entry name" value="PAC"/>
    <property type="match status" value="3"/>
</dbReference>
<evidence type="ECO:0000256" key="3">
    <source>
        <dbReference type="ARBA" id="ARBA00022553"/>
    </source>
</evidence>
<keyword evidence="4" id="KW-0902">Two-component regulatory system</keyword>
<dbReference type="InterPro" id="IPR001789">
    <property type="entry name" value="Sig_transdc_resp-reg_receiver"/>
</dbReference>
<dbReference type="InterPro" id="IPR003594">
    <property type="entry name" value="HATPase_dom"/>
</dbReference>
<comment type="function">
    <text evidence="5">Member of the two-component regulatory system BvgS/BvgA. Phosphorylates BvgA via a four-step phosphorelay in response to environmental signals.</text>
</comment>
<dbReference type="CDD" id="cd00082">
    <property type="entry name" value="HisKA"/>
    <property type="match status" value="1"/>
</dbReference>
<evidence type="ECO:0000256" key="6">
    <source>
        <dbReference type="ARBA" id="ARBA00070152"/>
    </source>
</evidence>
<dbReference type="Pfam" id="PF02518">
    <property type="entry name" value="HATPase_c"/>
    <property type="match status" value="1"/>
</dbReference>
<reference evidence="13" key="1">
    <citation type="journal article" date="2022" name="ISME J.">
        <title>Genetic and phylogenetic analysis of dissimilatory iodate-reducing bacteria identifies potential niches across the world's oceans.</title>
        <authorList>
            <person name="Reyes-Umana V."/>
            <person name="Henning Z."/>
            <person name="Lee K."/>
            <person name="Barnum T.P."/>
            <person name="Coates J.D."/>
        </authorList>
    </citation>
    <scope>NUCLEOTIDE SEQUENCE [LARGE SCALE GENOMIC DNA]</scope>
    <source>
        <strain evidence="13">IR12</strain>
    </source>
</reference>
<dbReference type="InterPro" id="IPR000700">
    <property type="entry name" value="PAS-assoc_C"/>
</dbReference>
<dbReference type="SUPFAM" id="SSF55785">
    <property type="entry name" value="PYP-like sensor domain (PAS domain)"/>
    <property type="match status" value="4"/>
</dbReference>
<dbReference type="PROSITE" id="PS50112">
    <property type="entry name" value="PAS"/>
    <property type="match status" value="1"/>
</dbReference>
<evidence type="ECO:0000256" key="5">
    <source>
        <dbReference type="ARBA" id="ARBA00058004"/>
    </source>
</evidence>
<dbReference type="InterPro" id="IPR000014">
    <property type="entry name" value="PAS"/>
</dbReference>
<dbReference type="RefSeq" id="WP_214359768.1">
    <property type="nucleotide sequence ID" value="NZ_JAEKFT010000002.1"/>
</dbReference>
<dbReference type="Pfam" id="PF00072">
    <property type="entry name" value="Response_reg"/>
    <property type="match status" value="1"/>
</dbReference>
<comment type="catalytic activity">
    <reaction evidence="1">
        <text>ATP + protein L-histidine = ADP + protein N-phospho-L-histidine.</text>
        <dbReference type="EC" id="2.7.13.3"/>
    </reaction>
</comment>
<evidence type="ECO:0000259" key="8">
    <source>
        <dbReference type="PROSITE" id="PS50109"/>
    </source>
</evidence>
<feature type="domain" description="Response regulatory" evidence="9">
    <location>
        <begin position="785"/>
        <end position="901"/>
    </location>
</feature>
<evidence type="ECO:0000259" key="11">
    <source>
        <dbReference type="PROSITE" id="PS50113"/>
    </source>
</evidence>
<dbReference type="PROSITE" id="PS50110">
    <property type="entry name" value="RESPONSE_REGULATORY"/>
    <property type="match status" value="1"/>
</dbReference>
<evidence type="ECO:0000259" key="10">
    <source>
        <dbReference type="PROSITE" id="PS50112"/>
    </source>
</evidence>
<dbReference type="Gene3D" id="1.10.287.130">
    <property type="match status" value="1"/>
</dbReference>
<evidence type="ECO:0000313" key="12">
    <source>
        <dbReference type="EMBL" id="MBT0960010.1"/>
    </source>
</evidence>
<dbReference type="InterPro" id="IPR004358">
    <property type="entry name" value="Sig_transdc_His_kin-like_C"/>
</dbReference>
<keyword evidence="13" id="KW-1185">Reference proteome</keyword>
<dbReference type="SMART" id="SM00086">
    <property type="entry name" value="PAC"/>
    <property type="match status" value="4"/>
</dbReference>
<dbReference type="PRINTS" id="PR00344">
    <property type="entry name" value="BCTRLSENSOR"/>
</dbReference>
<dbReference type="Gene3D" id="3.30.565.10">
    <property type="entry name" value="Histidine kinase-like ATPase, C-terminal domain"/>
    <property type="match status" value="1"/>
</dbReference>
<dbReference type="SMART" id="SM00091">
    <property type="entry name" value="PAS"/>
    <property type="match status" value="4"/>
</dbReference>
<feature type="domain" description="PAC" evidence="11">
    <location>
        <begin position="77"/>
        <end position="130"/>
    </location>
</feature>
<evidence type="ECO:0000256" key="4">
    <source>
        <dbReference type="ARBA" id="ARBA00023012"/>
    </source>
</evidence>
<dbReference type="Pfam" id="PF08447">
    <property type="entry name" value="PAS_3"/>
    <property type="match status" value="1"/>
</dbReference>
<gene>
    <name evidence="12" type="ORF">I8J34_02380</name>
</gene>
<feature type="modified residue" description="4-aspartylphosphate" evidence="7">
    <location>
        <position position="834"/>
    </location>
</feature>
<dbReference type="SUPFAM" id="SSF52172">
    <property type="entry name" value="CheY-like"/>
    <property type="match status" value="1"/>
</dbReference>
<dbReference type="Gene3D" id="3.40.50.2300">
    <property type="match status" value="1"/>
</dbReference>
<dbReference type="SMART" id="SM00388">
    <property type="entry name" value="HisKA"/>
    <property type="match status" value="1"/>
</dbReference>
<dbReference type="InterPro" id="IPR011006">
    <property type="entry name" value="CheY-like_superfamily"/>
</dbReference>
<dbReference type="InterPro" id="IPR013655">
    <property type="entry name" value="PAS_fold_3"/>
</dbReference>
<name>A0A944H773_DENI1</name>
<evidence type="ECO:0000256" key="2">
    <source>
        <dbReference type="ARBA" id="ARBA00012438"/>
    </source>
</evidence>
<dbReference type="InterPro" id="IPR036097">
    <property type="entry name" value="HisK_dim/P_sf"/>
</dbReference>
<feature type="domain" description="PAS" evidence="10">
    <location>
        <begin position="131"/>
        <end position="201"/>
    </location>
</feature>
<comment type="caution">
    <text evidence="12">The sequence shown here is derived from an EMBL/GenBank/DDBJ whole genome shotgun (WGS) entry which is preliminary data.</text>
</comment>
<dbReference type="SMART" id="SM00448">
    <property type="entry name" value="REC"/>
    <property type="match status" value="1"/>
</dbReference>
<organism evidence="12 13">
    <name type="scientific">Denitromonas iodatirespirans</name>
    <dbReference type="NCBI Taxonomy" id="2795389"/>
    <lineage>
        <taxon>Bacteria</taxon>
        <taxon>Pseudomonadati</taxon>
        <taxon>Pseudomonadota</taxon>
        <taxon>Betaproteobacteria</taxon>
        <taxon>Rhodocyclales</taxon>
        <taxon>Zoogloeaceae</taxon>
        <taxon>Denitromonas</taxon>
    </lineage>
</organism>
<evidence type="ECO:0000313" key="13">
    <source>
        <dbReference type="Proteomes" id="UP000694660"/>
    </source>
</evidence>
<dbReference type="SMART" id="SM00387">
    <property type="entry name" value="HATPase_c"/>
    <property type="match status" value="1"/>
</dbReference>
<dbReference type="InterPro" id="IPR003661">
    <property type="entry name" value="HisK_dim/P_dom"/>
</dbReference>
<dbReference type="EMBL" id="JAEKFT010000002">
    <property type="protein sequence ID" value="MBT0960010.1"/>
    <property type="molecule type" value="Genomic_DNA"/>
</dbReference>
<sequence length="910" mass="99822">MTTDDDLSVLNEAGIGLWTYDCLADRFSWSAFVATMLNTPPDALPADGPAWLAALHPDDRAAAARITLAAYRQDAPMELTCRVRHGDGHWCWVRYRGSVSARDAAGRAQHTRGVVMDASAAQQTQDALQRERSHLRTLLDSLPDPVWLKDPDGVYLSANRRFSDLFGAPEADIVGKTDYDFVDREQADFFRAHDRAAMAAGIPRTNQEWVTFAADGRRALLNTVKTPMHAEDGHLIGVLGIARDITAEHTARQAQEKLQEQFAVAFRASPLAISISDVATGRYLDANERFRSVFGYAPNAIKGRTSLEIGLWPDRAERDAWTRVLLAGSGRVLDYRTTLLTRRGEARRCSLSAEIIQLDGQPQILAYITDVTDAEQAAAELARRDRYQRALLDNFPFLVWLKDADSRFLAVNEPFARACGASSANALAGKTDLDVWPRDLAEHYRAEDRAVLASGQGHSNEELIELDGEQRWYETYKSPITVDGTIIGTVGFARDITDRRQAADELARHRHHLEELVAERTADLEAASRAKSTFLANMSHEIRTPLNAIIGLTQLMQRNSPLPEDAERLSKVVTAGRHLLAIINDLLDISKIEADRLPLDIAPFDLAPVVGDALDLIGHDARAKGLTVHGEIDPRIPARLAGDAMRVGQILFNFVGNAVKFTEHGRIDLRVSLLEQDADRVTLRFEVTDTGIGIDPAVQPRLFHAFEQGDPSTTRRYGGTGLGLAISRRLAELMGGSVGVRSTPGQGSTFWFTAAFGLSTAAARTRAAGDGSDAAILARDFGQARLLLVEDNEVNQYVAQELLADAGLTAEVAGDGRQAVAMFAQQAYDLVLMDMQMPVMDGLAATRAIRALAGGAEVPILAMTANAYPEDRQRCTAAGMDDYLGKPFEPEQLYAVLRRWLDPARRPARP</sequence>
<dbReference type="Pfam" id="PF08448">
    <property type="entry name" value="PAS_4"/>
    <property type="match status" value="2"/>
</dbReference>
<dbReference type="InterPro" id="IPR013656">
    <property type="entry name" value="PAS_4"/>
</dbReference>
<dbReference type="InterPro" id="IPR036890">
    <property type="entry name" value="HATPase_C_sf"/>
</dbReference>
<dbReference type="Proteomes" id="UP000694660">
    <property type="component" value="Unassembled WGS sequence"/>
</dbReference>
<dbReference type="Pfam" id="PF00512">
    <property type="entry name" value="HisKA"/>
    <property type="match status" value="1"/>
</dbReference>
<dbReference type="Pfam" id="PF13188">
    <property type="entry name" value="PAS_8"/>
    <property type="match status" value="1"/>
</dbReference>
<dbReference type="PANTHER" id="PTHR45339">
    <property type="entry name" value="HYBRID SIGNAL TRANSDUCTION HISTIDINE KINASE J"/>
    <property type="match status" value="1"/>
</dbReference>
<feature type="domain" description="Histidine kinase" evidence="8">
    <location>
        <begin position="537"/>
        <end position="758"/>
    </location>
</feature>
<dbReference type="PROSITE" id="PS50109">
    <property type="entry name" value="HIS_KIN"/>
    <property type="match status" value="1"/>
</dbReference>
<dbReference type="SUPFAM" id="SSF47384">
    <property type="entry name" value="Homodimeric domain of signal transducing histidine kinase"/>
    <property type="match status" value="1"/>
</dbReference>
<dbReference type="CDD" id="cd00130">
    <property type="entry name" value="PAS"/>
    <property type="match status" value="3"/>
</dbReference>
<feature type="domain" description="PAC" evidence="11">
    <location>
        <begin position="205"/>
        <end position="257"/>
    </location>
</feature>
<dbReference type="InterPro" id="IPR035965">
    <property type="entry name" value="PAS-like_dom_sf"/>
</dbReference>
<feature type="domain" description="PAC" evidence="11">
    <location>
        <begin position="457"/>
        <end position="508"/>
    </location>
</feature>
<dbReference type="FunFam" id="3.30.565.10:FF:000010">
    <property type="entry name" value="Sensor histidine kinase RcsC"/>
    <property type="match status" value="1"/>
</dbReference>
<keyword evidence="3 7" id="KW-0597">Phosphoprotein</keyword>
<evidence type="ECO:0000256" key="7">
    <source>
        <dbReference type="PROSITE-ProRule" id="PRU00169"/>
    </source>
</evidence>
<dbReference type="NCBIfam" id="TIGR00229">
    <property type="entry name" value="sensory_box"/>
    <property type="match status" value="3"/>
</dbReference>
<dbReference type="InterPro" id="IPR001610">
    <property type="entry name" value="PAC"/>
</dbReference>
<protein>
    <recommendedName>
        <fullName evidence="6">Virulence sensor protein BvgS</fullName>
        <ecNumber evidence="2">2.7.13.3</ecNumber>
    </recommendedName>
</protein>
<dbReference type="InterPro" id="IPR005467">
    <property type="entry name" value="His_kinase_dom"/>
</dbReference>
<dbReference type="GO" id="GO:0000155">
    <property type="term" value="F:phosphorelay sensor kinase activity"/>
    <property type="evidence" value="ECO:0007669"/>
    <property type="project" value="InterPro"/>
</dbReference>
<accession>A0A944H773</accession>
<proteinExistence type="predicted"/>
<dbReference type="AlphaFoldDB" id="A0A944H773"/>
<dbReference type="Gene3D" id="3.30.450.20">
    <property type="entry name" value="PAS domain"/>
    <property type="match status" value="4"/>
</dbReference>
<dbReference type="SUPFAM" id="SSF55874">
    <property type="entry name" value="ATPase domain of HSP90 chaperone/DNA topoisomerase II/histidine kinase"/>
    <property type="match status" value="1"/>
</dbReference>
<dbReference type="CDD" id="cd17546">
    <property type="entry name" value="REC_hyHK_CKI1_RcsC-like"/>
    <property type="match status" value="1"/>
</dbReference>
<dbReference type="CDD" id="cd16922">
    <property type="entry name" value="HATPase_EvgS-ArcB-TorS-like"/>
    <property type="match status" value="1"/>
</dbReference>
<evidence type="ECO:0000259" key="9">
    <source>
        <dbReference type="PROSITE" id="PS50110"/>
    </source>
</evidence>